<feature type="domain" description="RDRP3-5 N-terminal" evidence="12">
    <location>
        <begin position="21"/>
        <end position="86"/>
    </location>
</feature>
<evidence type="ECO:0000256" key="6">
    <source>
        <dbReference type="ARBA" id="ARBA00023158"/>
    </source>
</evidence>
<dbReference type="InterPro" id="IPR058697">
    <property type="entry name" value="RDRP3-5_N"/>
</dbReference>
<feature type="compositionally biased region" description="Low complexity" evidence="10">
    <location>
        <begin position="114"/>
        <end position="126"/>
    </location>
</feature>
<dbReference type="InterPro" id="IPR058752">
    <property type="entry name" value="RDRP_C_head"/>
</dbReference>
<reference evidence="15 16" key="1">
    <citation type="submission" date="2024-11" db="EMBL/GenBank/DDBJ databases">
        <title>A near-complete genome assembly of Cinchona calisaya.</title>
        <authorList>
            <person name="Lian D.C."/>
            <person name="Zhao X.W."/>
            <person name="Wei L."/>
        </authorList>
    </citation>
    <scope>NUCLEOTIDE SEQUENCE [LARGE SCALE GENOMIC DNA]</scope>
    <source>
        <tissue evidence="15">Nenye</tissue>
    </source>
</reference>
<comment type="catalytic activity">
    <reaction evidence="7 9">
        <text>RNA(n) + a ribonucleoside 5'-triphosphate = RNA(n+1) + diphosphate</text>
        <dbReference type="Rhea" id="RHEA:21248"/>
        <dbReference type="Rhea" id="RHEA-COMP:14527"/>
        <dbReference type="Rhea" id="RHEA-COMP:17342"/>
        <dbReference type="ChEBI" id="CHEBI:33019"/>
        <dbReference type="ChEBI" id="CHEBI:61557"/>
        <dbReference type="ChEBI" id="CHEBI:140395"/>
        <dbReference type="EC" id="2.7.7.48"/>
    </reaction>
</comment>
<evidence type="ECO:0000256" key="4">
    <source>
        <dbReference type="ARBA" id="ARBA00022695"/>
    </source>
</evidence>
<dbReference type="Pfam" id="PF26249">
    <property type="entry name" value="4HB_RdRP3_N"/>
    <property type="match status" value="1"/>
</dbReference>
<comment type="caution">
    <text evidence="15">The sequence shown here is derived from an EMBL/GenBank/DDBJ whole genome shotgun (WGS) entry which is preliminary data.</text>
</comment>
<sequence length="1043" mass="118238">MDDHHHHQNQSPLPLQLQFPLPQKVEEMLRRICTEKHHDPPDALTRQRLAEAGEQVALDVVRKIYNTPKTIRTLNGYIHHLIKNSSNSATPSPTPSQTTLHQHFSSLKRPRPTPSSASASPVSPSAQNGESSRHQMVEHDMASPSSSDLTMAKPSKISRQLHFPSEPENSARTTPQTFSYQRKLLSRNLKYQKLFLIYSYIGRRNLEDVVSNEDADKILEMKDLPMCDFESHIWNAYGKQYAPDDRRQSTEWDSGKTHLYYCSVYQDGTYSFKGPYFESATTHLQRTLGDDRVLIVKFVEDGRCSIDRIFKEGILVGLRRYHFFVFKDESKSVKKKKTTEKNKTPFCSGVRCYFVNFDSIAARGNSESYILRPSQIQEVRCHFMHVHMVSSLAKYMARFSLILSKTIKLPVDLSGVVIERIEDVPCHDENGSIIRGEDGELLILTDGTGFISEDLALKCPKNFRSAKFMKDDDFEKICNVVDFEDVPYEGGRVEDWNREPPLLMQCRLFSKGLAVKGTLLVNRKLGAGKIQIRPSMLKVESDTKCTVSPTFDSLEIVAVSHKPRRCYLSKTLIALLSYGGVPRSFFLDILTNALEETQSLFSDMYAALKVAITNREWDDGGTAARMISAGVPLNEPHLQDRLAKLANNERKSLGEGKLPVKESFYLMGTADPTGMLQANEVCVILDNGPVSGKVLVYRNPGLHFGDIHVLKAVYVPELEDIIGNAKFGIFFSTKGQRSAATEIANGDFDGDMYWVSRNPQLLSYFQVSQPWSRMYSTPSALNKKPNEFSAEELEHELFQLCLEKQKPSFNMAMAADSWLAFMDRLLILGNEHANEKDGLIQNMLKLIDIYYDALDAPKSGKKVNVPEDLIAERYPHYMGKGSSYQSTSVLGDIFDKVRQFQAEKRPIGEIKKLPCFSGDIPEEYLNKWKTNYRDYQYEMLEALNKPEDLKNSAADAVIKKYKQLLYEAAELRQSQKDIKEIYKEALAIYHVTYDHAISQRDVSKCGFAWNVAGSALCKLHAIRSCINEDPMLVVPSVLKDVLA</sequence>
<dbReference type="EMBL" id="JBJUIK010000002">
    <property type="protein sequence ID" value="KAL3535694.1"/>
    <property type="molecule type" value="Genomic_DNA"/>
</dbReference>
<evidence type="ECO:0000256" key="9">
    <source>
        <dbReference type="RuleBase" id="RU363098"/>
    </source>
</evidence>
<comment type="similarity">
    <text evidence="1 9">Belongs to the RdRP family.</text>
</comment>
<dbReference type="GO" id="GO:0003723">
    <property type="term" value="F:RNA binding"/>
    <property type="evidence" value="ECO:0007669"/>
    <property type="project" value="UniProtKB-KW"/>
</dbReference>
<keyword evidence="6 9" id="KW-0943">RNA-mediated gene silencing</keyword>
<keyword evidence="4 9" id="KW-0548">Nucleotidyltransferase</keyword>
<dbReference type="InterPro" id="IPR058751">
    <property type="entry name" value="RDRP_helical"/>
</dbReference>
<dbReference type="Pfam" id="PF26252">
    <property type="entry name" value="RdRP_helical"/>
    <property type="match status" value="1"/>
</dbReference>
<dbReference type="InterPro" id="IPR007855">
    <property type="entry name" value="RDRP"/>
</dbReference>
<name>A0ABD3AWS9_9GENT</name>
<evidence type="ECO:0000256" key="5">
    <source>
        <dbReference type="ARBA" id="ARBA00022884"/>
    </source>
</evidence>
<evidence type="ECO:0000256" key="2">
    <source>
        <dbReference type="ARBA" id="ARBA00022484"/>
    </source>
</evidence>
<dbReference type="AlphaFoldDB" id="A0ABD3AWS9"/>
<dbReference type="EC" id="2.7.7.48" evidence="9"/>
<evidence type="ECO:0000256" key="7">
    <source>
        <dbReference type="ARBA" id="ARBA00048744"/>
    </source>
</evidence>
<proteinExistence type="inferred from homology"/>
<evidence type="ECO:0000259" key="13">
    <source>
        <dbReference type="Pfam" id="PF26252"/>
    </source>
</evidence>
<dbReference type="InterPro" id="IPR057596">
    <property type="entry name" value="RDRP_core"/>
</dbReference>
<dbReference type="GO" id="GO:0003968">
    <property type="term" value="F:RNA-directed RNA polymerase activity"/>
    <property type="evidence" value="ECO:0007669"/>
    <property type="project" value="UniProtKB-KW"/>
</dbReference>
<dbReference type="Proteomes" id="UP001630127">
    <property type="component" value="Unassembled WGS sequence"/>
</dbReference>
<evidence type="ECO:0000259" key="12">
    <source>
        <dbReference type="Pfam" id="PF26249"/>
    </source>
</evidence>
<feature type="compositionally biased region" description="Low complexity" evidence="10">
    <location>
        <begin position="85"/>
        <end position="99"/>
    </location>
</feature>
<evidence type="ECO:0000259" key="14">
    <source>
        <dbReference type="Pfam" id="PF26253"/>
    </source>
</evidence>
<feature type="domain" description="RDRP C-terminal head" evidence="14">
    <location>
        <begin position="947"/>
        <end position="1021"/>
    </location>
</feature>
<organism evidence="15 16">
    <name type="scientific">Cinchona calisaya</name>
    <dbReference type="NCBI Taxonomy" id="153742"/>
    <lineage>
        <taxon>Eukaryota</taxon>
        <taxon>Viridiplantae</taxon>
        <taxon>Streptophyta</taxon>
        <taxon>Embryophyta</taxon>
        <taxon>Tracheophyta</taxon>
        <taxon>Spermatophyta</taxon>
        <taxon>Magnoliopsida</taxon>
        <taxon>eudicotyledons</taxon>
        <taxon>Gunneridae</taxon>
        <taxon>Pentapetalae</taxon>
        <taxon>asterids</taxon>
        <taxon>lamiids</taxon>
        <taxon>Gentianales</taxon>
        <taxon>Rubiaceae</taxon>
        <taxon>Cinchonoideae</taxon>
        <taxon>Cinchoneae</taxon>
        <taxon>Cinchona</taxon>
    </lineage>
</organism>
<dbReference type="Pfam" id="PF05183">
    <property type="entry name" value="RdRP"/>
    <property type="match status" value="1"/>
</dbReference>
<keyword evidence="5 9" id="KW-0694">RNA-binding</keyword>
<comment type="function">
    <text evidence="8 9">Probably involved in the RNA silencing pathway and required for the generation of small interfering RNAs (siRNAs).</text>
</comment>
<dbReference type="PANTHER" id="PTHR23079">
    <property type="entry name" value="RNA-DEPENDENT RNA POLYMERASE"/>
    <property type="match status" value="1"/>
</dbReference>
<accession>A0ABD3AWS9</accession>
<keyword evidence="2 9" id="KW-0696">RNA-directed RNA polymerase</keyword>
<evidence type="ECO:0000313" key="15">
    <source>
        <dbReference type="EMBL" id="KAL3535694.1"/>
    </source>
</evidence>
<keyword evidence="3 9" id="KW-0808">Transferase</keyword>
<gene>
    <name evidence="15" type="ORF">ACH5RR_004155</name>
</gene>
<evidence type="ECO:0000256" key="8">
    <source>
        <dbReference type="ARBA" id="ARBA00093763"/>
    </source>
</evidence>
<dbReference type="PANTHER" id="PTHR23079:SF55">
    <property type="entry name" value="RNA-DIRECTED RNA POLYMERASE"/>
    <property type="match status" value="1"/>
</dbReference>
<feature type="domain" description="RDRP helical" evidence="13">
    <location>
        <begin position="188"/>
        <end position="247"/>
    </location>
</feature>
<feature type="region of interest" description="Disordered" evidence="10">
    <location>
        <begin position="85"/>
        <end position="155"/>
    </location>
</feature>
<evidence type="ECO:0000256" key="3">
    <source>
        <dbReference type="ARBA" id="ARBA00022679"/>
    </source>
</evidence>
<evidence type="ECO:0000259" key="11">
    <source>
        <dbReference type="Pfam" id="PF05183"/>
    </source>
</evidence>
<evidence type="ECO:0000256" key="10">
    <source>
        <dbReference type="SAM" id="MobiDB-lite"/>
    </source>
</evidence>
<evidence type="ECO:0000313" key="16">
    <source>
        <dbReference type="Proteomes" id="UP001630127"/>
    </source>
</evidence>
<dbReference type="Pfam" id="PF26253">
    <property type="entry name" value="RdRP_head"/>
    <property type="match status" value="1"/>
</dbReference>
<feature type="compositionally biased region" description="Basic and acidic residues" evidence="10">
    <location>
        <begin position="131"/>
        <end position="141"/>
    </location>
</feature>
<protein>
    <recommendedName>
        <fullName evidence="9">RNA-dependent RNA polymerase</fullName>
        <ecNumber evidence="9">2.7.7.48</ecNumber>
    </recommendedName>
</protein>
<evidence type="ECO:0000256" key="1">
    <source>
        <dbReference type="ARBA" id="ARBA00005762"/>
    </source>
</evidence>
<keyword evidence="16" id="KW-1185">Reference proteome</keyword>
<dbReference type="GO" id="GO:0031047">
    <property type="term" value="P:regulatory ncRNA-mediated gene silencing"/>
    <property type="evidence" value="ECO:0007669"/>
    <property type="project" value="UniProtKB-KW"/>
</dbReference>
<feature type="domain" description="RDRP core" evidence="11">
    <location>
        <begin position="270"/>
        <end position="897"/>
    </location>
</feature>